<accession>A0A1S8MBW4</accession>
<dbReference type="STRING" id="84029.CROST_40660"/>
<evidence type="ECO:0000313" key="2">
    <source>
        <dbReference type="Proteomes" id="UP000190951"/>
    </source>
</evidence>
<dbReference type="InterPro" id="IPR010380">
    <property type="entry name" value="DUF975"/>
</dbReference>
<dbReference type="KEGG" id="crw:CROST_034040"/>
<gene>
    <name evidence="1" type="ORF">CROST_034040</name>
</gene>
<organism evidence="1 2">
    <name type="scientific">Clostridium felsineum</name>
    <dbReference type="NCBI Taxonomy" id="36839"/>
    <lineage>
        <taxon>Bacteria</taxon>
        <taxon>Bacillati</taxon>
        <taxon>Bacillota</taxon>
        <taxon>Clostridia</taxon>
        <taxon>Eubacteriales</taxon>
        <taxon>Clostridiaceae</taxon>
        <taxon>Clostridium</taxon>
    </lineage>
</organism>
<dbReference type="PANTHER" id="PTHR40076">
    <property type="entry name" value="MEMBRANE PROTEIN-RELATED"/>
    <property type="match status" value="1"/>
</dbReference>
<name>A0A1S8MBW4_9CLOT</name>
<keyword evidence="2" id="KW-1185">Reference proteome</keyword>
<dbReference type="Pfam" id="PF06161">
    <property type="entry name" value="DUF975"/>
    <property type="match status" value="1"/>
</dbReference>
<dbReference type="AlphaFoldDB" id="A0A1S8MBW4"/>
<dbReference type="RefSeq" id="WP_077833190.1">
    <property type="nucleotide sequence ID" value="NZ_CP096983.1"/>
</dbReference>
<sequence length="276" mass="30994">MEQKRITKNSSELRKMAREQLKGNWGAAALLIFVFGIVSCVFMIPYVGPTIIRLIIGGALTLGFKSCFVKVARGEKFQIEDLFSGFKNFGSSLLLQLLIGIFTFLWALIGIIPFIIIIVMIGNNTVYDYNYGASVVGKMLLAYLLLIVLLIPAIIAAYRYSMAYYILNDHPEMGSYEAIVESKKMMKGNKLRLFILQLSFIGWNLLSLVPVIMSFTWTVIAALSRQDGQIIAGIIFIIISYILLGISHLFIRPYMETAAANFYLELTGVEEEKNLI</sequence>
<dbReference type="Proteomes" id="UP000190951">
    <property type="component" value="Chromosome"/>
</dbReference>
<reference evidence="1 2" key="1">
    <citation type="submission" date="2022-04" db="EMBL/GenBank/DDBJ databases">
        <title>Genome sequence of C. roseum typestrain.</title>
        <authorList>
            <person name="Poehlein A."/>
            <person name="Schoch T."/>
            <person name="Duerre P."/>
            <person name="Daniel R."/>
        </authorList>
    </citation>
    <scope>NUCLEOTIDE SEQUENCE [LARGE SCALE GENOMIC DNA]</scope>
    <source>
        <strain evidence="1 2">DSM 7320</strain>
    </source>
</reference>
<proteinExistence type="predicted"/>
<dbReference type="PANTHER" id="PTHR40076:SF1">
    <property type="entry name" value="MEMBRANE PROTEIN"/>
    <property type="match status" value="1"/>
</dbReference>
<dbReference type="EMBL" id="CP096983">
    <property type="protein sequence ID" value="URZ12681.1"/>
    <property type="molecule type" value="Genomic_DNA"/>
</dbReference>
<evidence type="ECO:0000313" key="1">
    <source>
        <dbReference type="EMBL" id="URZ12681.1"/>
    </source>
</evidence>
<protein>
    <submittedName>
        <fullName evidence="1">Uncharacterized protein</fullName>
    </submittedName>
</protein>